<evidence type="ECO:0000256" key="5">
    <source>
        <dbReference type="ARBA" id="ARBA00023136"/>
    </source>
</evidence>
<organism evidence="7 8">
    <name type="scientific">Turkeypox virus</name>
    <dbReference type="NCBI Taxonomy" id="336486"/>
    <lineage>
        <taxon>Viruses</taxon>
        <taxon>Varidnaviria</taxon>
        <taxon>Bamfordvirae</taxon>
        <taxon>Nucleocytoviricota</taxon>
        <taxon>Pokkesviricetes</taxon>
        <taxon>Chitovirales</taxon>
        <taxon>Poxviridae</taxon>
        <taxon>Chordopoxvirinae</taxon>
        <taxon>Avipoxvirus</taxon>
        <taxon>Avipoxvirus turkeypox</taxon>
    </lineage>
</organism>
<dbReference type="RefSeq" id="YP_009177038.1">
    <property type="nucleotide sequence ID" value="NC_028238.1"/>
</dbReference>
<evidence type="ECO:0000256" key="2">
    <source>
        <dbReference type="ARBA" id="ARBA00007524"/>
    </source>
</evidence>
<sequence>MIEYLCDSSYTIISVLGLLITIENIEKDNFLKYVEHNKYSYIPDYYLRVFIAICGHVFMGHGMYLISTSDNDTPLTISMYLVQLFIGLAWYILFYNFTVLRLSLFISVTNFLICVYNFSIWYRLDLFTSLFMLPYSIISIIHLLLNCNIITSNDITKTQ</sequence>
<evidence type="ECO:0000256" key="6">
    <source>
        <dbReference type="SAM" id="Phobius"/>
    </source>
</evidence>
<dbReference type="Proteomes" id="UP000142477">
    <property type="component" value="Segment"/>
</dbReference>
<protein>
    <submittedName>
        <fullName evidence="7">Uncharacterized protein</fullName>
    </submittedName>
</protein>
<evidence type="ECO:0000256" key="4">
    <source>
        <dbReference type="ARBA" id="ARBA00022989"/>
    </source>
</evidence>
<comment type="subcellular location">
    <subcellularLocation>
        <location evidence="1">Membrane</location>
        <topology evidence="1">Multi-pass membrane protein</topology>
    </subcellularLocation>
</comment>
<feature type="transmembrane region" description="Helical" evidence="6">
    <location>
        <begin position="77"/>
        <end position="97"/>
    </location>
</feature>
<keyword evidence="5 6" id="KW-0472">Membrane</keyword>
<dbReference type="KEGG" id="vg:26122707"/>
<keyword evidence="8" id="KW-1185">Reference proteome</keyword>
<evidence type="ECO:0000256" key="3">
    <source>
        <dbReference type="ARBA" id="ARBA00022692"/>
    </source>
</evidence>
<feature type="transmembrane region" description="Helical" evidence="6">
    <location>
        <begin position="104"/>
        <end position="124"/>
    </location>
</feature>
<dbReference type="GeneID" id="26122707"/>
<evidence type="ECO:0000313" key="8">
    <source>
        <dbReference type="Proteomes" id="UP000142477"/>
    </source>
</evidence>
<evidence type="ECO:0000256" key="1">
    <source>
        <dbReference type="ARBA" id="ARBA00004141"/>
    </source>
</evidence>
<reference evidence="7 8" key="1">
    <citation type="journal article" date="2015" name="Infect. Genet. Evol.">
        <title>Unique genomic organization of a novel Avipoxvirus detected in turkey (Meleagris gallopavo).</title>
        <authorList>
            <person name="Banyai K."/>
            <person name="Palya V."/>
            <person name="Denes B."/>
            <person name="Glavits R."/>
            <person name="Ivanics E."/>
            <person name="Horvath B."/>
            <person name="Farkas S.L."/>
            <person name="Marton S."/>
            <person name="Balint A."/>
            <person name="Gyuranecz M."/>
            <person name="Erdelyi K."/>
            <person name="Dan A."/>
        </authorList>
    </citation>
    <scope>NUCLEOTIDE SEQUENCE [LARGE SCALE GENOMIC DNA]</scope>
    <source>
        <strain evidence="7 8">TKPV-HU1124/2011</strain>
    </source>
</reference>
<accession>A0A0M3ZJH6</accession>
<dbReference type="GO" id="GO:0016020">
    <property type="term" value="C:membrane"/>
    <property type="evidence" value="ECO:0007669"/>
    <property type="project" value="UniProtKB-SubCell"/>
</dbReference>
<dbReference type="InterPro" id="IPR004307">
    <property type="entry name" value="TspO_MBR"/>
</dbReference>
<dbReference type="Gene3D" id="1.20.1260.100">
    <property type="entry name" value="TspO/MBR protein"/>
    <property type="match status" value="1"/>
</dbReference>
<dbReference type="EMBL" id="KP728110">
    <property type="protein sequence ID" value="ALA62391.1"/>
    <property type="molecule type" value="Genomic_DNA"/>
</dbReference>
<feature type="transmembrane region" description="Helical" evidence="6">
    <location>
        <begin position="45"/>
        <end position="65"/>
    </location>
</feature>
<proteinExistence type="inferred from homology"/>
<name>A0A0M3ZJH6_9POXV</name>
<keyword evidence="3 6" id="KW-0812">Transmembrane</keyword>
<dbReference type="Pfam" id="PF03073">
    <property type="entry name" value="TspO_MBR"/>
    <property type="match status" value="1"/>
</dbReference>
<keyword evidence="4 6" id="KW-1133">Transmembrane helix</keyword>
<comment type="similarity">
    <text evidence="2">Belongs to the TspO/BZRP family.</text>
</comment>
<feature type="transmembrane region" description="Helical" evidence="6">
    <location>
        <begin position="130"/>
        <end position="151"/>
    </location>
</feature>
<evidence type="ECO:0000313" key="7">
    <source>
        <dbReference type="EMBL" id="ALA62391.1"/>
    </source>
</evidence>
<dbReference type="OrthoDB" id="36025at10239"/>
<dbReference type="InterPro" id="IPR038330">
    <property type="entry name" value="TspO/MBR-related_sf"/>
</dbReference>